<protein>
    <recommendedName>
        <fullName evidence="2">ubiquitinyl hydrolase 1</fullName>
        <ecNumber evidence="2">3.4.19.12</ecNumber>
    </recommendedName>
</protein>
<dbReference type="InterPro" id="IPR022099">
    <property type="entry name" value="DUF3638"/>
</dbReference>
<organism evidence="9 10">
    <name type="scientific">Lasiodiplodia theobromae</name>
    <dbReference type="NCBI Taxonomy" id="45133"/>
    <lineage>
        <taxon>Eukaryota</taxon>
        <taxon>Fungi</taxon>
        <taxon>Dikarya</taxon>
        <taxon>Ascomycota</taxon>
        <taxon>Pezizomycotina</taxon>
        <taxon>Dothideomycetes</taxon>
        <taxon>Dothideomycetes incertae sedis</taxon>
        <taxon>Botryosphaeriales</taxon>
        <taxon>Botryosphaeriaceae</taxon>
        <taxon>Lasiodiplodia</taxon>
    </lineage>
</organism>
<dbReference type="InterPro" id="IPR022105">
    <property type="entry name" value="DUF3645"/>
</dbReference>
<reference evidence="9 10" key="1">
    <citation type="journal article" date="2019" name="Sci. Rep.">
        <title>A multi-omics analysis of the grapevine pathogen Lasiodiplodia theobromae reveals that temperature affects the expression of virulence- and pathogenicity-related genes.</title>
        <authorList>
            <person name="Felix C."/>
            <person name="Meneses R."/>
            <person name="Goncalves M.F.M."/>
            <person name="Tilleman L."/>
            <person name="Duarte A.S."/>
            <person name="Jorrin-Novo J.V."/>
            <person name="Van de Peer Y."/>
            <person name="Deforce D."/>
            <person name="Van Nieuwerburgh F."/>
            <person name="Esteves A.C."/>
            <person name="Alves A."/>
        </authorList>
    </citation>
    <scope>NUCLEOTIDE SEQUENCE [LARGE SCALE GENOMIC DNA]</scope>
    <source>
        <strain evidence="9 10">LA-SOL3</strain>
    </source>
</reference>
<dbReference type="EMBL" id="VCHE01000314">
    <property type="protein sequence ID" value="KAB2568646.1"/>
    <property type="molecule type" value="Genomic_DNA"/>
</dbReference>
<dbReference type="PANTHER" id="PTHR13367:SF33">
    <property type="entry name" value="P-LOOP CONTAINING NUCLEOSIDE TRIPHOSPHATE HYDROLASE PROTEIN"/>
    <property type="match status" value="1"/>
</dbReference>
<comment type="caution">
    <text evidence="9">The sequence shown here is derived from an EMBL/GenBank/DDBJ whole genome shotgun (WGS) entry which is preliminary data.</text>
</comment>
<dbReference type="EC" id="3.4.19.12" evidence="2"/>
<evidence type="ECO:0000256" key="3">
    <source>
        <dbReference type="ARBA" id="ARBA00022670"/>
    </source>
</evidence>
<accession>A0A5N5CTH5</accession>
<evidence type="ECO:0000313" key="10">
    <source>
        <dbReference type="Proteomes" id="UP000325902"/>
    </source>
</evidence>
<evidence type="ECO:0000256" key="4">
    <source>
        <dbReference type="ARBA" id="ARBA00022786"/>
    </source>
</evidence>
<dbReference type="Pfam" id="PF12340">
    <property type="entry name" value="DUF3638"/>
    <property type="match status" value="1"/>
</dbReference>
<evidence type="ECO:0000256" key="5">
    <source>
        <dbReference type="ARBA" id="ARBA00022801"/>
    </source>
</evidence>
<keyword evidence="10" id="KW-1185">Reference proteome</keyword>
<keyword evidence="6" id="KW-0788">Thiol protease</keyword>
<evidence type="ECO:0000256" key="2">
    <source>
        <dbReference type="ARBA" id="ARBA00012759"/>
    </source>
</evidence>
<evidence type="ECO:0000259" key="8">
    <source>
        <dbReference type="Pfam" id="PF12359"/>
    </source>
</evidence>
<keyword evidence="5" id="KW-0378">Hydrolase</keyword>
<keyword evidence="3" id="KW-0645">Protease</keyword>
<comment type="catalytic activity">
    <reaction evidence="1">
        <text>Thiol-dependent hydrolysis of ester, thioester, amide, peptide and isopeptide bonds formed by the C-terminal Gly of ubiquitin (a 76-residue protein attached to proteins as an intracellular targeting signal).</text>
        <dbReference type="EC" id="3.4.19.12"/>
    </reaction>
</comment>
<evidence type="ECO:0000259" key="7">
    <source>
        <dbReference type="Pfam" id="PF12340"/>
    </source>
</evidence>
<dbReference type="Pfam" id="PF12359">
    <property type="entry name" value="DUF3645"/>
    <property type="match status" value="1"/>
</dbReference>
<dbReference type="PANTHER" id="PTHR13367">
    <property type="entry name" value="UBIQUITIN THIOESTERASE"/>
    <property type="match status" value="1"/>
</dbReference>
<dbReference type="InterPro" id="IPR051346">
    <property type="entry name" value="OTU_Deubiquitinase"/>
</dbReference>
<dbReference type="OrthoDB" id="3182339at2759"/>
<sequence>MSFRLMGRERLQTQPELGWQLVRAEQWLATTCRDVLDESDEILDPRFQLVYSIGNQRLMDGQPDRWVITQRLLSLFADQARVLQAQGNQGVEVDSRTRSYPRITFLDHKAGSIILDRVVKEIISGNLIGISLSHCTSAVTKAVEEFLRERGASQHAFEIIQQEFSDSETWEKLHLLRGLIAHNILLFAFQQKRWLVNYGLDLSRCMMAVPYRAKGVPSISAEFGHPDVAIVLTCLSYYYSGLTSAQLRHAFDNLLRESDPLSEYVSWAKDCHTLPVQSLYGVNLEDEKLWEESIFPHLRFSKSAVDYFMTSVVFPHEGKEFPAKLSTSAWDIPSELRSTTGFSGTNDNKFLLPLSIPQQDLPQLHRTNAMVVSMLLQEKNRGYLEAKDAFDKKLDTDGLLKLVCALKPSVQVLIDVGAQVLESTNHDVARQWLRLSSEAKAAVYFDASDELLVIDREGFVERLFASPYHRNLDSCLIYLDEVHTRGVDLSMPTHARAAVTLGPRTTKDRLVQGMT</sequence>
<dbReference type="AlphaFoldDB" id="A0A5N5CTH5"/>
<feature type="domain" description="DUF3638" evidence="7">
    <location>
        <begin position="1"/>
        <end position="83"/>
    </location>
</feature>
<evidence type="ECO:0000256" key="6">
    <source>
        <dbReference type="ARBA" id="ARBA00022807"/>
    </source>
</evidence>
<gene>
    <name evidence="9" type="ORF">DBV05_g12675</name>
</gene>
<name>A0A5N5CTH5_9PEZI</name>
<evidence type="ECO:0000256" key="1">
    <source>
        <dbReference type="ARBA" id="ARBA00000707"/>
    </source>
</evidence>
<dbReference type="GO" id="GO:0006508">
    <property type="term" value="P:proteolysis"/>
    <property type="evidence" value="ECO:0007669"/>
    <property type="project" value="UniProtKB-KW"/>
</dbReference>
<dbReference type="Proteomes" id="UP000325902">
    <property type="component" value="Unassembled WGS sequence"/>
</dbReference>
<evidence type="ECO:0000313" key="9">
    <source>
        <dbReference type="EMBL" id="KAB2568646.1"/>
    </source>
</evidence>
<keyword evidence="4" id="KW-0833">Ubl conjugation pathway</keyword>
<feature type="domain" description="DUF3645" evidence="8">
    <location>
        <begin position="201"/>
        <end position="233"/>
    </location>
</feature>
<proteinExistence type="predicted"/>
<dbReference type="GO" id="GO:0004843">
    <property type="term" value="F:cysteine-type deubiquitinase activity"/>
    <property type="evidence" value="ECO:0007669"/>
    <property type="project" value="UniProtKB-EC"/>
</dbReference>